<dbReference type="InterPro" id="IPR047589">
    <property type="entry name" value="DUF11_rpt"/>
</dbReference>
<protein>
    <submittedName>
        <fullName evidence="1">Isopeptide-forming domain-containing fimbrial protein</fullName>
    </submittedName>
</protein>
<evidence type="ECO:0000313" key="1">
    <source>
        <dbReference type="EMBL" id="NFF88215.1"/>
    </source>
</evidence>
<proteinExistence type="predicted"/>
<name>A0A0L9Y5E9_CLOBO</name>
<dbReference type="AlphaFoldDB" id="A0A0L9Y5E9"/>
<gene>
    <name evidence="1" type="ORF">FC774_10085</name>
</gene>
<reference evidence="1 2" key="1">
    <citation type="submission" date="2019-04" db="EMBL/GenBank/DDBJ databases">
        <title>Genome sequencing of Clostridium botulinum Groups I-IV and Clostridium butyricum.</title>
        <authorList>
            <person name="Brunt J."/>
            <person name="Van Vliet A.H.M."/>
            <person name="Stringer S.C."/>
            <person name="Carter A.T."/>
            <person name="Peck M.W."/>
        </authorList>
    </citation>
    <scope>NUCLEOTIDE SEQUENCE [LARGE SCALE GENOMIC DNA]</scope>
    <source>
        <strain evidence="1 2">1605</strain>
    </source>
</reference>
<dbReference type="InterPro" id="IPR026466">
    <property type="entry name" value="Fim_isopep_form_D2_dom"/>
</dbReference>
<organism evidence="1 2">
    <name type="scientific">Clostridium botulinum</name>
    <dbReference type="NCBI Taxonomy" id="1491"/>
    <lineage>
        <taxon>Bacteria</taxon>
        <taxon>Bacillati</taxon>
        <taxon>Bacillota</taxon>
        <taxon>Clostridia</taxon>
        <taxon>Eubacteriales</taxon>
        <taxon>Clostridiaceae</taxon>
        <taxon>Clostridium</taxon>
    </lineage>
</organism>
<dbReference type="Proteomes" id="UP000476820">
    <property type="component" value="Unassembled WGS sequence"/>
</dbReference>
<dbReference type="NCBIfam" id="TIGR04226">
    <property type="entry name" value="RrgB_K2N_iso_D2"/>
    <property type="match status" value="1"/>
</dbReference>
<sequence length="1139" mass="123987">MPSNPIVMIINNTENVPIIVGGTSSFNISIQNTSTDTRFYNLSLSLTLPNGLTLSSSTIAQTSTVSNSDNSTSYYWTNLKDLAPLEINYNFNITVKCNSTFKNGSSIPFGYTFSNINVQCQLDTMPRGIYDAGNQQLTTQTLMSFLSTMFNGIITTSGKVLKGAGTSISLNDYTQVNTATCQFFNNSLLTSSVNISILLDDGIRYLSGIIATGTDSSQFNSPIVNTVVINNKQYTQLYYGGITLSTNSNTTLKFNYAVWNQYNNNQGNFIAHGTKLNMSVNMSSSSYSLNNSFTFSAMDLIISTSVSKSLVDVQNNLTFSYNYKVGQYYDIKNIIVYYYLPDGIYYLSSSYVPSSVINNSTIQGYYITYNFPLALRNSVTTVNISAKVNSYYQYKFDSTLNQLPVVSFDSFNATTNITGTTVSQLNVVTDSSNTSCSINIGSIQKQFIKAYYRDGTPKTINTLAPFDFAQYTLTYTATNLNAMQKQIYIDDFFPLSADPINNLNYIYTGYQPIASPQLISPHGVDFYYGDIPGKSSSIIDFKVPINSLGAPSQNINLMKLRGINTLGFSYSSRSQVLINIGTPNLQLTKSVSGPNTSSIKAGEIYSYTVKITNTNTLGTETDAFNFTLTDTLSSWFTLNPNSINVSGSGIYSSYQFDNNNVYLYINKLSPGQSLTLTYNVTISSVIAPGVNISTTATNTNPYSQIYNSSLNNFQYTGLIKSASTTISSSSITLTKITNNDVFKVGSPVIYTITLTIPLGTIAYNVSVRDTLSNGNQIYNGSAFRNGISITPSVSSNVINFPSEGTIDARTSKQTIVYTLYCKINNGNKSINATTSTQNNSYQCFYSQISGGNVSTISKSLSVTINHPNILMNLTCTDKTSSIVYNQTVTASISSVLQFKLSFQNNSAIDLVNGTIQIPINSNFTFSSIDTTTQCTGSYNSSTNKIIILINTLPPSTSGVIIFTLLPKSNLTSGTSITTVATATSYYNNISLTKIYSGETSNTLTTIFSPGTSLLPNPLTKINDSTSFIVTQPGNTATIINYFNNTGGGYDSYTLSIQPVALAYSLYIDNSKIIDVPANTSYTANLDVMKNLSPNTSKTITITSVIPLNQPLGSRYDFIVTTTSLTNPYPSKTVLNIDPS</sequence>
<dbReference type="NCBIfam" id="TIGR01451">
    <property type="entry name" value="B_ant_repeat"/>
    <property type="match status" value="1"/>
</dbReference>
<comment type="caution">
    <text evidence="1">The sequence shown here is derived from an EMBL/GenBank/DDBJ whole genome shotgun (WGS) entry which is preliminary data.</text>
</comment>
<dbReference type="OrthoDB" id="1757427at2"/>
<evidence type="ECO:0000313" key="2">
    <source>
        <dbReference type="Proteomes" id="UP000476820"/>
    </source>
</evidence>
<dbReference type="EMBL" id="SWOV01000024">
    <property type="protein sequence ID" value="NFF88215.1"/>
    <property type="molecule type" value="Genomic_DNA"/>
</dbReference>
<accession>A0A0L9Y5E9</accession>
<dbReference type="RefSeq" id="WP_053342719.1">
    <property type="nucleotide sequence ID" value="NZ_LFPA01000005.1"/>
</dbReference>